<dbReference type="GO" id="GO:0071555">
    <property type="term" value="P:cell wall organization"/>
    <property type="evidence" value="ECO:0007669"/>
    <property type="project" value="UniProtKB-KW"/>
</dbReference>
<keyword evidence="8 10" id="KW-0131">Cell cycle</keyword>
<comment type="catalytic activity">
    <reaction evidence="10">
        <text>di-trans,octa-cis-undecaprenyl diphospho-N-acetyl-alpha-D-muramoyl-L-alanyl-D-glutamyl-meso-2,6-diaminopimeloyl-D-alanyl-D-alanine + UDP-N-acetyl-alpha-D-glucosamine = di-trans,octa-cis-undecaprenyl diphospho-[N-acetyl-alpha-D-glucosaminyl-(1-&gt;4)]-N-acetyl-alpha-D-muramoyl-L-alanyl-D-glutamyl-meso-2,6-diaminopimeloyl-D-alanyl-D-alanine + UDP + H(+)</text>
        <dbReference type="Rhea" id="RHEA:31227"/>
        <dbReference type="ChEBI" id="CHEBI:15378"/>
        <dbReference type="ChEBI" id="CHEBI:57705"/>
        <dbReference type="ChEBI" id="CHEBI:58223"/>
        <dbReference type="ChEBI" id="CHEBI:61387"/>
        <dbReference type="ChEBI" id="CHEBI:61388"/>
        <dbReference type="EC" id="2.4.1.227"/>
    </reaction>
</comment>
<dbReference type="OrthoDB" id="9808936at2"/>
<evidence type="ECO:0000256" key="3">
    <source>
        <dbReference type="ARBA" id="ARBA00022676"/>
    </source>
</evidence>
<feature type="binding site" evidence="10">
    <location>
        <position position="290"/>
    </location>
    <ligand>
        <name>UDP-N-acetyl-alpha-D-glucosamine</name>
        <dbReference type="ChEBI" id="CHEBI:57705"/>
    </ligand>
</feature>
<keyword evidence="14" id="KW-1185">Reference proteome</keyword>
<evidence type="ECO:0000256" key="5">
    <source>
        <dbReference type="ARBA" id="ARBA00022960"/>
    </source>
</evidence>
<dbReference type="EC" id="2.4.1.227" evidence="10"/>
<keyword evidence="1 10" id="KW-1003">Cell membrane</keyword>
<evidence type="ECO:0000256" key="7">
    <source>
        <dbReference type="ARBA" id="ARBA00023136"/>
    </source>
</evidence>
<comment type="subcellular location">
    <subcellularLocation>
        <location evidence="10">Cell membrane</location>
        <topology evidence="10">Peripheral membrane protein</topology>
        <orientation evidence="10">Cytoplasmic side</orientation>
    </subcellularLocation>
</comment>
<feature type="binding site" evidence="10">
    <location>
        <position position="163"/>
    </location>
    <ligand>
        <name>UDP-N-acetyl-alpha-D-glucosamine</name>
        <dbReference type="ChEBI" id="CHEBI:57705"/>
    </ligand>
</feature>
<gene>
    <name evidence="10" type="primary">murG</name>
    <name evidence="13" type="ORF">SAMN05660831_01262</name>
</gene>
<evidence type="ECO:0000256" key="6">
    <source>
        <dbReference type="ARBA" id="ARBA00022984"/>
    </source>
</evidence>
<feature type="binding site" evidence="10">
    <location>
        <begin position="11"/>
        <end position="13"/>
    </location>
    <ligand>
        <name>UDP-N-acetyl-alpha-D-glucosamine</name>
        <dbReference type="ChEBI" id="CHEBI:57705"/>
    </ligand>
</feature>
<feature type="binding site" evidence="10">
    <location>
        <position position="123"/>
    </location>
    <ligand>
        <name>UDP-N-acetyl-alpha-D-glucosamine</name>
        <dbReference type="ChEBI" id="CHEBI:57705"/>
    </ligand>
</feature>
<dbReference type="Pfam" id="PF04101">
    <property type="entry name" value="Glyco_tran_28_C"/>
    <property type="match status" value="1"/>
</dbReference>
<keyword evidence="6 10" id="KW-0573">Peptidoglycan synthesis</keyword>
<evidence type="ECO:0000313" key="14">
    <source>
        <dbReference type="Proteomes" id="UP000198611"/>
    </source>
</evidence>
<dbReference type="RefSeq" id="WP_093427919.1">
    <property type="nucleotide sequence ID" value="NZ_FOMJ01000003.1"/>
</dbReference>
<evidence type="ECO:0000313" key="13">
    <source>
        <dbReference type="EMBL" id="SFD24968.1"/>
    </source>
</evidence>
<name>A0A1I1QYJ7_9GAMM</name>
<evidence type="ECO:0000256" key="10">
    <source>
        <dbReference type="HAMAP-Rule" id="MF_00033"/>
    </source>
</evidence>
<dbReference type="SUPFAM" id="SSF53756">
    <property type="entry name" value="UDP-Glycosyltransferase/glycogen phosphorylase"/>
    <property type="match status" value="1"/>
</dbReference>
<dbReference type="AlphaFoldDB" id="A0A1I1QYJ7"/>
<feature type="domain" description="Glycosyltransferase family 28 N-terminal" evidence="11">
    <location>
        <begin position="5"/>
        <end position="136"/>
    </location>
</feature>
<dbReference type="InterPro" id="IPR007235">
    <property type="entry name" value="Glyco_trans_28_C"/>
</dbReference>
<dbReference type="PANTHER" id="PTHR21015:SF22">
    <property type="entry name" value="GLYCOSYLTRANSFERASE"/>
    <property type="match status" value="1"/>
</dbReference>
<dbReference type="InterPro" id="IPR006009">
    <property type="entry name" value="GlcNAc_MurG"/>
</dbReference>
<evidence type="ECO:0000259" key="11">
    <source>
        <dbReference type="Pfam" id="PF03033"/>
    </source>
</evidence>
<accession>A0A1I1QYJ7</accession>
<keyword evidence="9 10" id="KW-0961">Cell wall biogenesis/degradation</keyword>
<dbReference type="HAMAP" id="MF_00033">
    <property type="entry name" value="MurG"/>
    <property type="match status" value="1"/>
</dbReference>
<dbReference type="NCBIfam" id="TIGR01133">
    <property type="entry name" value="murG"/>
    <property type="match status" value="1"/>
</dbReference>
<dbReference type="Pfam" id="PF03033">
    <property type="entry name" value="Glyco_transf_28"/>
    <property type="match status" value="1"/>
</dbReference>
<organism evidence="13 14">
    <name type="scientific">Thiohalospira halophila DSM 15071</name>
    <dbReference type="NCBI Taxonomy" id="1123397"/>
    <lineage>
        <taxon>Bacteria</taxon>
        <taxon>Pseudomonadati</taxon>
        <taxon>Pseudomonadota</taxon>
        <taxon>Gammaproteobacteria</taxon>
        <taxon>Thiohalospirales</taxon>
        <taxon>Thiohalospiraceae</taxon>
        <taxon>Thiohalospira</taxon>
    </lineage>
</organism>
<keyword evidence="3 10" id="KW-0328">Glycosyltransferase</keyword>
<comment type="pathway">
    <text evidence="10">Cell wall biogenesis; peptidoglycan biosynthesis.</text>
</comment>
<dbReference type="GO" id="GO:0005975">
    <property type="term" value="P:carbohydrate metabolic process"/>
    <property type="evidence" value="ECO:0007669"/>
    <property type="project" value="InterPro"/>
</dbReference>
<comment type="function">
    <text evidence="10">Cell wall formation. Catalyzes the transfer of a GlcNAc subunit on undecaprenyl-pyrophosphoryl-MurNAc-pentapeptide (lipid intermediate I) to form undecaprenyl-pyrophosphoryl-MurNAc-(pentapeptide)GlcNAc (lipid intermediate II).</text>
</comment>
<dbReference type="PANTHER" id="PTHR21015">
    <property type="entry name" value="UDP-N-ACETYLGLUCOSAMINE--N-ACETYLMURAMYL-(PENTAPEPTIDE) PYROPHOSPHORYL-UNDECAPRENOL N-ACETYLGLUCOSAMINE TRANSFERASE 1"/>
    <property type="match status" value="1"/>
</dbReference>
<evidence type="ECO:0000256" key="1">
    <source>
        <dbReference type="ARBA" id="ARBA00022475"/>
    </source>
</evidence>
<sequence>MAHLVIAAGGTGGHIFPALAVAEALRSTGDTVSWLGTAEGLEARVVPEAGFDLDTLSVAGLRGNGAGRWLAAPWRLTRAVLGARRILAQRGADAVLGMGGFAAGPGGLAARLTGRPLIIHEQNASAGLTNRALARLRPARVLAAFPGAFPERVGATVTGNPVRADIAALPEPAARFQGREGPLRILVLGGSQGALALNRTVPAAVAAMERRGEVEVHHQAGQREQEEARATYAEAGVAAEVVPFVEDMASAYAWADLVIARSGALTVAELAAAGVGSLLVPFPHAVDDHQTRNAAYLADVGAAQLWPQDQLETANLARALDEVAADAARGRGGLQAMATAARKRARPEAAETVAAICREVSHG</sequence>
<proteinExistence type="inferred from homology"/>
<evidence type="ECO:0000256" key="2">
    <source>
        <dbReference type="ARBA" id="ARBA00022618"/>
    </source>
</evidence>
<comment type="caution">
    <text evidence="10">Lacks conserved residue(s) required for the propagation of feature annotation.</text>
</comment>
<dbReference type="GO" id="GO:0009252">
    <property type="term" value="P:peptidoglycan biosynthetic process"/>
    <property type="evidence" value="ECO:0007669"/>
    <property type="project" value="UniProtKB-UniRule"/>
</dbReference>
<dbReference type="GO" id="GO:0051991">
    <property type="term" value="F:UDP-N-acetyl-D-glucosamine:N-acetylmuramoyl-L-alanyl-D-glutamyl-meso-2,6-diaminopimelyl-D-alanyl-D-alanine-diphosphoundecaprenol 4-beta-N-acetylglucosaminlytransferase activity"/>
    <property type="evidence" value="ECO:0007669"/>
    <property type="project" value="RHEA"/>
</dbReference>
<dbReference type="STRING" id="1123397.SAMN05660831_01262"/>
<dbReference type="CDD" id="cd03785">
    <property type="entry name" value="GT28_MurG"/>
    <property type="match status" value="1"/>
</dbReference>
<keyword evidence="7 10" id="KW-0472">Membrane</keyword>
<dbReference type="GO" id="GO:0008360">
    <property type="term" value="P:regulation of cell shape"/>
    <property type="evidence" value="ECO:0007669"/>
    <property type="project" value="UniProtKB-KW"/>
</dbReference>
<dbReference type="Proteomes" id="UP000198611">
    <property type="component" value="Unassembled WGS sequence"/>
</dbReference>
<feature type="domain" description="Glycosyl transferase family 28 C-terminal" evidence="12">
    <location>
        <begin position="185"/>
        <end position="352"/>
    </location>
</feature>
<feature type="binding site" evidence="10">
    <location>
        <begin position="264"/>
        <end position="269"/>
    </location>
    <ligand>
        <name>UDP-N-acetyl-alpha-D-glucosamine</name>
        <dbReference type="ChEBI" id="CHEBI:57705"/>
    </ligand>
</feature>
<protein>
    <recommendedName>
        <fullName evidence="10">UDP-N-acetylglucosamine--N-acetylmuramyl-(pentapeptide) pyrophosphoryl-undecaprenol N-acetylglucosamine transferase</fullName>
        <ecNumber evidence="10">2.4.1.227</ecNumber>
    </recommendedName>
    <alternativeName>
        <fullName evidence="10">Undecaprenyl-PP-MurNAc-pentapeptide-UDPGlcNAc GlcNAc transferase</fullName>
    </alternativeName>
</protein>
<dbReference type="GO" id="GO:0005886">
    <property type="term" value="C:plasma membrane"/>
    <property type="evidence" value="ECO:0007669"/>
    <property type="project" value="UniProtKB-SubCell"/>
</dbReference>
<keyword evidence="2 10" id="KW-0132">Cell division</keyword>
<dbReference type="GO" id="GO:0051301">
    <property type="term" value="P:cell division"/>
    <property type="evidence" value="ECO:0007669"/>
    <property type="project" value="UniProtKB-KW"/>
</dbReference>
<dbReference type="GO" id="GO:0050511">
    <property type="term" value="F:undecaprenyldiphospho-muramoylpentapeptide beta-N-acetylglucosaminyltransferase activity"/>
    <property type="evidence" value="ECO:0007669"/>
    <property type="project" value="UniProtKB-UniRule"/>
</dbReference>
<comment type="similarity">
    <text evidence="10">Belongs to the glycosyltransferase 28 family. MurG subfamily.</text>
</comment>
<reference evidence="13 14" key="1">
    <citation type="submission" date="2016-10" db="EMBL/GenBank/DDBJ databases">
        <authorList>
            <person name="de Groot N.N."/>
        </authorList>
    </citation>
    <scope>NUCLEOTIDE SEQUENCE [LARGE SCALE GENOMIC DNA]</scope>
    <source>
        <strain evidence="13 14">HL3</strain>
    </source>
</reference>
<keyword evidence="4 10" id="KW-0808">Transferase</keyword>
<dbReference type="InterPro" id="IPR004276">
    <property type="entry name" value="GlycoTrans_28_N"/>
</dbReference>
<evidence type="ECO:0000256" key="9">
    <source>
        <dbReference type="ARBA" id="ARBA00023316"/>
    </source>
</evidence>
<keyword evidence="5 10" id="KW-0133">Cell shape</keyword>
<dbReference type="Gene3D" id="3.40.50.2000">
    <property type="entry name" value="Glycogen Phosphorylase B"/>
    <property type="match status" value="2"/>
</dbReference>
<dbReference type="UniPathway" id="UPA00219"/>
<evidence type="ECO:0000256" key="4">
    <source>
        <dbReference type="ARBA" id="ARBA00022679"/>
    </source>
</evidence>
<evidence type="ECO:0000259" key="12">
    <source>
        <dbReference type="Pfam" id="PF04101"/>
    </source>
</evidence>
<dbReference type="EMBL" id="FOMJ01000003">
    <property type="protein sequence ID" value="SFD24968.1"/>
    <property type="molecule type" value="Genomic_DNA"/>
</dbReference>
<feature type="binding site" evidence="10">
    <location>
        <position position="191"/>
    </location>
    <ligand>
        <name>UDP-N-acetyl-alpha-D-glucosamine</name>
        <dbReference type="ChEBI" id="CHEBI:57705"/>
    </ligand>
</feature>
<evidence type="ECO:0000256" key="8">
    <source>
        <dbReference type="ARBA" id="ARBA00023306"/>
    </source>
</evidence>